<evidence type="ECO:0000256" key="4">
    <source>
        <dbReference type="ARBA" id="ARBA00022574"/>
    </source>
</evidence>
<evidence type="ECO:0000256" key="5">
    <source>
        <dbReference type="ARBA" id="ARBA00022701"/>
    </source>
</evidence>
<comment type="similarity">
    <text evidence="2">Belongs to the dynein intermediate chain family.</text>
</comment>
<evidence type="ECO:0000256" key="7">
    <source>
        <dbReference type="ARBA" id="ARBA00023017"/>
    </source>
</evidence>
<reference evidence="13 14" key="1">
    <citation type="submission" date="2024-08" db="EMBL/GenBank/DDBJ databases">
        <authorList>
            <person name="Will J Nash"/>
            <person name="Angela Man"/>
            <person name="Seanna McTaggart"/>
            <person name="Kendall Baker"/>
            <person name="Tom Barker"/>
            <person name="Leah Catchpole"/>
            <person name="Alex Durrant"/>
            <person name="Karim Gharbi"/>
            <person name="Naomi Irish"/>
            <person name="Gemy Kaithakottil"/>
            <person name="Debby Ku"/>
            <person name="Aaliyah Providence"/>
            <person name="Felix Shaw"/>
            <person name="David Swarbreck"/>
            <person name="Chris Watkins"/>
            <person name="Ann M. McCartney"/>
            <person name="Giulio Formenti"/>
            <person name="Alice Mouton"/>
            <person name="Noel Vella"/>
            <person name="Bjorn M von Reumont"/>
            <person name="Adriana Vella"/>
            <person name="Wilfried Haerty"/>
        </authorList>
    </citation>
    <scope>NUCLEOTIDE SEQUENCE [LARGE SCALE GENOMIC DNA]</scope>
</reference>
<comment type="caution">
    <text evidence="13">The sequence shown here is derived from an EMBL/GenBank/DDBJ whole genome shotgun (WGS) entry which is preliminary data.</text>
</comment>
<keyword evidence="5" id="KW-0493">Microtubule</keyword>
<name>A0ABP1P7S6_XYLVO</name>
<organism evidence="13 14">
    <name type="scientific">Xylocopa violacea</name>
    <name type="common">Violet carpenter bee</name>
    <name type="synonym">Apis violacea</name>
    <dbReference type="NCBI Taxonomy" id="135666"/>
    <lineage>
        <taxon>Eukaryota</taxon>
        <taxon>Metazoa</taxon>
        <taxon>Ecdysozoa</taxon>
        <taxon>Arthropoda</taxon>
        <taxon>Hexapoda</taxon>
        <taxon>Insecta</taxon>
        <taxon>Pterygota</taxon>
        <taxon>Neoptera</taxon>
        <taxon>Endopterygota</taxon>
        <taxon>Hymenoptera</taxon>
        <taxon>Apocrita</taxon>
        <taxon>Aculeata</taxon>
        <taxon>Apoidea</taxon>
        <taxon>Anthophila</taxon>
        <taxon>Apidae</taxon>
        <taxon>Xylocopa</taxon>
        <taxon>Xylocopa</taxon>
    </lineage>
</organism>
<evidence type="ECO:0000256" key="1">
    <source>
        <dbReference type="ARBA" id="ARBA00004430"/>
    </source>
</evidence>
<evidence type="ECO:0000256" key="8">
    <source>
        <dbReference type="ARBA" id="ARBA00023069"/>
    </source>
</evidence>
<dbReference type="InterPro" id="IPR050687">
    <property type="entry name" value="Dynein_IC"/>
</dbReference>
<keyword evidence="3" id="KW-0963">Cytoplasm</keyword>
<keyword evidence="9" id="KW-0505">Motor protein</keyword>
<evidence type="ECO:0000256" key="12">
    <source>
        <dbReference type="SAM" id="MobiDB-lite"/>
    </source>
</evidence>
<evidence type="ECO:0000256" key="9">
    <source>
        <dbReference type="ARBA" id="ARBA00023175"/>
    </source>
</evidence>
<evidence type="ECO:0000256" key="10">
    <source>
        <dbReference type="ARBA" id="ARBA00023212"/>
    </source>
</evidence>
<keyword evidence="10" id="KW-0206">Cytoskeleton</keyword>
<evidence type="ECO:0000313" key="14">
    <source>
        <dbReference type="Proteomes" id="UP001642520"/>
    </source>
</evidence>
<dbReference type="InterPro" id="IPR015943">
    <property type="entry name" value="WD40/YVTN_repeat-like_dom_sf"/>
</dbReference>
<accession>A0ABP1P7S6</accession>
<dbReference type="PANTHER" id="PTHR12442">
    <property type="entry name" value="DYNEIN INTERMEDIATE CHAIN"/>
    <property type="match status" value="1"/>
</dbReference>
<dbReference type="InterPro" id="IPR036322">
    <property type="entry name" value="WD40_repeat_dom_sf"/>
</dbReference>
<protein>
    <recommendedName>
        <fullName evidence="15">Dynein intermediate chain 3, ciliary</fullName>
    </recommendedName>
</protein>
<keyword evidence="7" id="KW-0243">Dynein</keyword>
<feature type="compositionally biased region" description="Basic and acidic residues" evidence="12">
    <location>
        <begin position="555"/>
        <end position="564"/>
    </location>
</feature>
<dbReference type="Gene3D" id="2.130.10.10">
    <property type="entry name" value="YVTN repeat-like/Quinoprotein amine dehydrogenase"/>
    <property type="match status" value="2"/>
</dbReference>
<feature type="compositionally biased region" description="Basic residues" evidence="12">
    <location>
        <begin position="565"/>
        <end position="576"/>
    </location>
</feature>
<feature type="region of interest" description="Disordered" evidence="12">
    <location>
        <begin position="622"/>
        <end position="644"/>
    </location>
</feature>
<evidence type="ECO:0000256" key="11">
    <source>
        <dbReference type="ARBA" id="ARBA00023273"/>
    </source>
</evidence>
<proteinExistence type="inferred from homology"/>
<comment type="subcellular location">
    <subcellularLocation>
        <location evidence="1">Cytoplasm</location>
        <location evidence="1">Cytoskeleton</location>
        <location evidence="1">Cilium axoneme</location>
    </subcellularLocation>
</comment>
<keyword evidence="8" id="KW-0969">Cilium</keyword>
<dbReference type="EMBL" id="CAXAJV020001299">
    <property type="protein sequence ID" value="CAL7948636.1"/>
    <property type="molecule type" value="Genomic_DNA"/>
</dbReference>
<evidence type="ECO:0000256" key="2">
    <source>
        <dbReference type="ARBA" id="ARBA00011059"/>
    </source>
</evidence>
<dbReference type="Proteomes" id="UP001642520">
    <property type="component" value="Unassembled WGS sequence"/>
</dbReference>
<sequence>MLTQYTYLKERHQFGKQCVFTEIYNVAEEDILPEPELMQNYVMRAQCHRGVQVSSQYAAHEVQMSRKAVTNTGVFHSEGGWPKEVNPRDSEVVQRFRRRVEKDDRWPLSMKPLLEMMEQHVLQNNTMDIYQNFFDDLIPTSMVREYSIRVTNLYEDPEAKTRPIRYLSWSPNSLDRLAAAYGFLEFQEHPVDASPYSYVWDIENPNKAINTLKSSIPLMTIEFNARDPTLLVSGLLSGQVCCWDMRTSDKPVQTSHIYVSHRHPAIQALWVPTKSNTDFFSSSTDGTVKWWDVRFLKKPTEVLVMDLDNPGRADILKAVGVTALQYEPTMSSRFLAGTENGIVVSVNRRTNNPVEKLAIKFECYTGPVIVIDRNPIYAKNFLTIGDWSAKIWADDTKEGCFLSTEHDDNEIDLTGGCWSNSRCSVFFTINTEGILEAYDVLASVKAPLTAIRVCRDGLTAIKSHEGGEYLAVGSRNGNVYLLECSDDFELFTKEDRIALSNYLERCSRYEKAIDTRLKEIRLFHGPVLDSRVTVKRDSKGRSRKREHKEKKKEKHANMDKEKANTQKKARPTRIKGGKSTIKTSYPELINAETEYFLKVDEEAKKYTELDPADVEAVQALLRERGVPKPEEEEPETEKEDLKRRRSIRKIKSRKRIIKTSRKSSDVIEEEQVDDTDLDWTRTTDKKLRARKILKKSCAKVVCKPEICCMDMEEKRRAKRSREVEKKSKMLEETPVRSRSFIVDNKWFRRLTDYIVEIPQPPRAFRRKILALKDTPPNILRKELEQAKEEIRVWQERAIARTLSSWAVEKRLEDAGTSVIKIDKEIETAKPEEPEKYIGLKKDESKRVVKDVTLVKKRRPRKVKKVKLTQEDIERQKEERQKELWAKLKQKVKQYDEQQLQKQREFYPRISAALVKSSSDDMLDEDEEKM</sequence>
<gene>
    <name evidence="13" type="ORF">XYLVIOL_LOCUS8995</name>
</gene>
<keyword evidence="14" id="KW-1185">Reference proteome</keyword>
<keyword evidence="6" id="KW-0677">Repeat</keyword>
<feature type="compositionally biased region" description="Basic residues" evidence="12">
    <location>
        <begin position="541"/>
        <end position="554"/>
    </location>
</feature>
<dbReference type="InterPro" id="IPR001680">
    <property type="entry name" value="WD40_rpt"/>
</dbReference>
<evidence type="ECO:0000256" key="6">
    <source>
        <dbReference type="ARBA" id="ARBA00022737"/>
    </source>
</evidence>
<dbReference type="SMART" id="SM00320">
    <property type="entry name" value="WD40"/>
    <property type="match status" value="3"/>
</dbReference>
<evidence type="ECO:0000256" key="3">
    <source>
        <dbReference type="ARBA" id="ARBA00022490"/>
    </source>
</evidence>
<keyword evidence="11" id="KW-0966">Cell projection</keyword>
<keyword evidence="4" id="KW-0853">WD repeat</keyword>
<feature type="region of interest" description="Disordered" evidence="12">
    <location>
        <begin position="534"/>
        <end position="580"/>
    </location>
</feature>
<evidence type="ECO:0000313" key="13">
    <source>
        <dbReference type="EMBL" id="CAL7948636.1"/>
    </source>
</evidence>
<dbReference type="SUPFAM" id="SSF50978">
    <property type="entry name" value="WD40 repeat-like"/>
    <property type="match status" value="1"/>
</dbReference>
<evidence type="ECO:0008006" key="15">
    <source>
        <dbReference type="Google" id="ProtNLM"/>
    </source>
</evidence>
<dbReference type="PANTHER" id="PTHR12442:SF7">
    <property type="entry name" value="DYNEIN AXONEMAL INTERMEDIATE CHAIN 2"/>
    <property type="match status" value="1"/>
</dbReference>